<keyword evidence="3" id="KW-1015">Disulfide bond</keyword>
<evidence type="ECO:0000259" key="5">
    <source>
        <dbReference type="PROSITE" id="PS51465"/>
    </source>
</evidence>
<dbReference type="PANTHER" id="PTHR21179:SF0">
    <property type="entry name" value="SERINE PROTEASE INHIBITOR KAZAL-TYPE 4"/>
    <property type="match status" value="1"/>
</dbReference>
<evidence type="ECO:0000256" key="3">
    <source>
        <dbReference type="ARBA" id="ARBA00023157"/>
    </source>
</evidence>
<dbReference type="GO" id="GO:0005576">
    <property type="term" value="C:extracellular region"/>
    <property type="evidence" value="ECO:0007669"/>
    <property type="project" value="UniProtKB-SubCell"/>
</dbReference>
<dbReference type="PROSITE" id="PS51465">
    <property type="entry name" value="KAZAL_2"/>
    <property type="match status" value="1"/>
</dbReference>
<dbReference type="SMART" id="SM00280">
    <property type="entry name" value="KAZAL"/>
    <property type="match status" value="1"/>
</dbReference>
<evidence type="ECO:0000256" key="1">
    <source>
        <dbReference type="ARBA" id="ARBA00004613"/>
    </source>
</evidence>
<evidence type="ECO:0000313" key="6">
    <source>
        <dbReference type="EMBL" id="CAH1114171.1"/>
    </source>
</evidence>
<dbReference type="EMBL" id="OV651820">
    <property type="protein sequence ID" value="CAH1114171.1"/>
    <property type="molecule type" value="Genomic_DNA"/>
</dbReference>
<protein>
    <recommendedName>
        <fullName evidence="5">Kazal-like domain-containing protein</fullName>
    </recommendedName>
</protein>
<feature type="domain" description="Kazal-like" evidence="5">
    <location>
        <begin position="140"/>
        <end position="193"/>
    </location>
</feature>
<dbReference type="SUPFAM" id="SSF100895">
    <property type="entry name" value="Kazal-type serine protease inhibitors"/>
    <property type="match status" value="1"/>
</dbReference>
<dbReference type="InterPro" id="IPR002350">
    <property type="entry name" value="Kazal_dom"/>
</dbReference>
<dbReference type="InterPro" id="IPR036058">
    <property type="entry name" value="Kazal_dom_sf"/>
</dbReference>
<keyword evidence="4" id="KW-0732">Signal</keyword>
<comment type="subcellular location">
    <subcellularLocation>
        <location evidence="1">Secreted</location>
    </subcellularLocation>
</comment>
<proteinExistence type="predicted"/>
<feature type="chain" id="PRO_5040140424" description="Kazal-like domain-containing protein" evidence="4">
    <location>
        <begin position="21"/>
        <end position="194"/>
    </location>
</feature>
<dbReference type="GO" id="GO:0004867">
    <property type="term" value="F:serine-type endopeptidase inhibitor activity"/>
    <property type="evidence" value="ECO:0007669"/>
    <property type="project" value="InterPro"/>
</dbReference>
<dbReference type="AlphaFoldDB" id="A0A9P0GLK1"/>
<keyword evidence="2" id="KW-0964">Secreted</keyword>
<name>A0A9P0GLK1_9CUCU</name>
<dbReference type="OrthoDB" id="126772at2759"/>
<dbReference type="Proteomes" id="UP001153636">
    <property type="component" value="Chromosome 8"/>
</dbReference>
<accession>A0A9P0GLK1</accession>
<gene>
    <name evidence="6" type="ORF">PSYICH_LOCUS14141</name>
</gene>
<sequence length="194" mass="20950">MNGNGASLFFVVTLALAVTALPPRRVRRQFDWGQFEGPSDWDNNANTIRIPRQRAPESWGSRTPNNWNQASGRQLPQNFGGNTGFDNTGFGNTGLDNTGLVNTGFDNTGFDLNGFGNGANNGVGNGVSTTTDPSSTTSATATYRNCMNRCQFTREYNPVCGTDANTYSNEQELNCAARCGRVVQLFRGGTCQPL</sequence>
<reference evidence="6" key="1">
    <citation type="submission" date="2022-01" db="EMBL/GenBank/DDBJ databases">
        <authorList>
            <person name="King R."/>
        </authorList>
    </citation>
    <scope>NUCLEOTIDE SEQUENCE</scope>
</reference>
<dbReference type="InterPro" id="IPR039932">
    <property type="entry name" value="Spink4-like"/>
</dbReference>
<feature type="signal peptide" evidence="4">
    <location>
        <begin position="1"/>
        <end position="20"/>
    </location>
</feature>
<dbReference type="Gene3D" id="3.30.60.30">
    <property type="match status" value="1"/>
</dbReference>
<dbReference type="PANTHER" id="PTHR21179">
    <property type="entry name" value="SERINE-TYPE ENDOPEPTIDASE INHIBITOR"/>
    <property type="match status" value="1"/>
</dbReference>
<evidence type="ECO:0000256" key="2">
    <source>
        <dbReference type="ARBA" id="ARBA00022525"/>
    </source>
</evidence>
<evidence type="ECO:0000313" key="7">
    <source>
        <dbReference type="Proteomes" id="UP001153636"/>
    </source>
</evidence>
<keyword evidence="7" id="KW-1185">Reference proteome</keyword>
<evidence type="ECO:0000256" key="4">
    <source>
        <dbReference type="SAM" id="SignalP"/>
    </source>
</evidence>
<dbReference type="Pfam" id="PF00050">
    <property type="entry name" value="Kazal_1"/>
    <property type="match status" value="1"/>
</dbReference>
<organism evidence="6 7">
    <name type="scientific">Psylliodes chrysocephalus</name>
    <dbReference type="NCBI Taxonomy" id="3402493"/>
    <lineage>
        <taxon>Eukaryota</taxon>
        <taxon>Metazoa</taxon>
        <taxon>Ecdysozoa</taxon>
        <taxon>Arthropoda</taxon>
        <taxon>Hexapoda</taxon>
        <taxon>Insecta</taxon>
        <taxon>Pterygota</taxon>
        <taxon>Neoptera</taxon>
        <taxon>Endopterygota</taxon>
        <taxon>Coleoptera</taxon>
        <taxon>Polyphaga</taxon>
        <taxon>Cucujiformia</taxon>
        <taxon>Chrysomeloidea</taxon>
        <taxon>Chrysomelidae</taxon>
        <taxon>Galerucinae</taxon>
        <taxon>Alticini</taxon>
        <taxon>Psylliodes</taxon>
    </lineage>
</organism>
<dbReference type="CDD" id="cd00104">
    <property type="entry name" value="KAZAL_FS"/>
    <property type="match status" value="1"/>
</dbReference>